<evidence type="ECO:0000313" key="8">
    <source>
        <dbReference type="Proteomes" id="UP000054107"/>
    </source>
</evidence>
<dbReference type="GO" id="GO:0016020">
    <property type="term" value="C:membrane"/>
    <property type="evidence" value="ECO:0007669"/>
    <property type="project" value="UniProtKB-SubCell"/>
</dbReference>
<gene>
    <name evidence="7" type="primary">PARPA_12222.1 scaffold 44939</name>
</gene>
<keyword evidence="3 6" id="KW-0812">Transmembrane</keyword>
<dbReference type="Pfam" id="PF03661">
    <property type="entry name" value="TMEM33_Pom33"/>
    <property type="match status" value="1"/>
</dbReference>
<evidence type="ECO:0000256" key="6">
    <source>
        <dbReference type="SAM" id="Phobius"/>
    </source>
</evidence>
<reference evidence="7 8" key="1">
    <citation type="submission" date="2014-09" db="EMBL/GenBank/DDBJ databases">
        <authorList>
            <person name="Ellenberger Sabrina"/>
        </authorList>
    </citation>
    <scope>NUCLEOTIDE SEQUENCE [LARGE SCALE GENOMIC DNA]</scope>
    <source>
        <strain evidence="7 8">CBS 412.66</strain>
    </source>
</reference>
<dbReference type="Proteomes" id="UP000054107">
    <property type="component" value="Unassembled WGS sequence"/>
</dbReference>
<dbReference type="STRING" id="35722.A0A0B7NKI1"/>
<dbReference type="GO" id="GO:0005783">
    <property type="term" value="C:endoplasmic reticulum"/>
    <property type="evidence" value="ECO:0007669"/>
    <property type="project" value="TreeGrafter"/>
</dbReference>
<proteinExistence type="inferred from homology"/>
<evidence type="ECO:0000256" key="4">
    <source>
        <dbReference type="ARBA" id="ARBA00022989"/>
    </source>
</evidence>
<dbReference type="OrthoDB" id="5581259at2759"/>
<dbReference type="InterPro" id="IPR005344">
    <property type="entry name" value="TMEM33/Pom33"/>
</dbReference>
<name>A0A0B7NKI1_9FUNG</name>
<dbReference type="GO" id="GO:0071786">
    <property type="term" value="P:endoplasmic reticulum tubular network organization"/>
    <property type="evidence" value="ECO:0007669"/>
    <property type="project" value="TreeGrafter"/>
</dbReference>
<keyword evidence="4 6" id="KW-1133">Transmembrane helix</keyword>
<protein>
    <recommendedName>
        <fullName evidence="9">Nucleoporin POM33</fullName>
    </recommendedName>
</protein>
<keyword evidence="8" id="KW-1185">Reference proteome</keyword>
<keyword evidence="5 6" id="KW-0472">Membrane</keyword>
<dbReference type="AlphaFoldDB" id="A0A0B7NKI1"/>
<dbReference type="GO" id="GO:0061024">
    <property type="term" value="P:membrane organization"/>
    <property type="evidence" value="ECO:0007669"/>
    <property type="project" value="TreeGrafter"/>
</dbReference>
<evidence type="ECO:0000313" key="7">
    <source>
        <dbReference type="EMBL" id="CEP17922.1"/>
    </source>
</evidence>
<dbReference type="EMBL" id="LN733737">
    <property type="protein sequence ID" value="CEP17922.1"/>
    <property type="molecule type" value="Genomic_DNA"/>
</dbReference>
<evidence type="ECO:0008006" key="9">
    <source>
        <dbReference type="Google" id="ProtNLM"/>
    </source>
</evidence>
<feature type="transmembrane region" description="Helical" evidence="6">
    <location>
        <begin position="92"/>
        <end position="113"/>
    </location>
</feature>
<dbReference type="InterPro" id="IPR051645">
    <property type="entry name" value="PER33/POM33_regulator"/>
</dbReference>
<feature type="transmembrane region" description="Helical" evidence="6">
    <location>
        <begin position="181"/>
        <end position="201"/>
    </location>
</feature>
<dbReference type="PANTHER" id="PTHR12703:SF4">
    <property type="entry name" value="TRANSMEMBRANE PROTEIN 33"/>
    <property type="match status" value="1"/>
</dbReference>
<evidence type="ECO:0000256" key="3">
    <source>
        <dbReference type="ARBA" id="ARBA00022692"/>
    </source>
</evidence>
<organism evidence="7 8">
    <name type="scientific">Parasitella parasitica</name>
    <dbReference type="NCBI Taxonomy" id="35722"/>
    <lineage>
        <taxon>Eukaryota</taxon>
        <taxon>Fungi</taxon>
        <taxon>Fungi incertae sedis</taxon>
        <taxon>Mucoromycota</taxon>
        <taxon>Mucoromycotina</taxon>
        <taxon>Mucoromycetes</taxon>
        <taxon>Mucorales</taxon>
        <taxon>Mucorineae</taxon>
        <taxon>Mucoraceae</taxon>
        <taxon>Parasitella</taxon>
    </lineage>
</organism>
<sequence length="270" mass="30303">MAPPASAPLQARVLSLVKTLQFAWFVGHVLTLLGTCLYATTVVLFRSNTYFYKLAYFGALLSYGVVIYKSHGRPQPNVNYARKLVMDENAQYLLLAFFWFFSAPITVTLIPFFTFSAFHALGYVRTNVIPYVFPRPAAPAGGNETAPATWQTSVQEKIKSWTDKYYGAAMRFVAQSEVTVIAVRLVLGLFRLNIVPIILFAQFLRFRYHLSTYTRQTFTELRVKLDALLLPPSADPRVPPIAVKVYTMIKGLITQFGNSIVQAPPATAQQ</sequence>
<evidence type="ECO:0000256" key="1">
    <source>
        <dbReference type="ARBA" id="ARBA00004141"/>
    </source>
</evidence>
<dbReference type="PANTHER" id="PTHR12703">
    <property type="entry name" value="TRANSMEMBRANE PROTEIN 33"/>
    <property type="match status" value="1"/>
</dbReference>
<accession>A0A0B7NKI1</accession>
<evidence type="ECO:0000256" key="5">
    <source>
        <dbReference type="ARBA" id="ARBA00023136"/>
    </source>
</evidence>
<comment type="similarity">
    <text evidence="2">Belongs to the PER33/POM33 family.</text>
</comment>
<comment type="subcellular location">
    <subcellularLocation>
        <location evidence="1">Membrane</location>
        <topology evidence="1">Multi-pass membrane protein</topology>
    </subcellularLocation>
</comment>
<feature type="transmembrane region" description="Helical" evidence="6">
    <location>
        <begin position="22"/>
        <end position="45"/>
    </location>
</feature>
<feature type="transmembrane region" description="Helical" evidence="6">
    <location>
        <begin position="51"/>
        <end position="71"/>
    </location>
</feature>
<evidence type="ECO:0000256" key="2">
    <source>
        <dbReference type="ARBA" id="ARBA00007322"/>
    </source>
</evidence>